<protein>
    <recommendedName>
        <fullName evidence="4">Antitoxin of toxin-antitoxin stability system</fullName>
    </recommendedName>
</protein>
<dbReference type="Proteomes" id="UP000319812">
    <property type="component" value="Unassembled WGS sequence"/>
</dbReference>
<evidence type="ECO:0008006" key="4">
    <source>
        <dbReference type="Google" id="ProtNLM"/>
    </source>
</evidence>
<feature type="compositionally biased region" description="Basic and acidic residues" evidence="1">
    <location>
        <begin position="81"/>
        <end position="97"/>
    </location>
</feature>
<keyword evidence="3" id="KW-1185">Reference proteome</keyword>
<comment type="caution">
    <text evidence="2">The sequence shown here is derived from an EMBL/GenBank/DDBJ whole genome shotgun (WGS) entry which is preliminary data.</text>
</comment>
<dbReference type="EMBL" id="BJOC01000018">
    <property type="protein sequence ID" value="GED22321.1"/>
    <property type="molecule type" value="Genomic_DNA"/>
</dbReference>
<dbReference type="OrthoDB" id="5124853at2"/>
<feature type="region of interest" description="Disordered" evidence="1">
    <location>
        <begin position="59"/>
        <end position="97"/>
    </location>
</feature>
<reference evidence="2 3" key="1">
    <citation type="submission" date="2019-06" db="EMBL/GenBank/DDBJ databases">
        <title>Whole genome shotgun sequence of Halomonas halmophila NBRC 15537.</title>
        <authorList>
            <person name="Hosoyama A."/>
            <person name="Uohara A."/>
            <person name="Ohji S."/>
            <person name="Ichikawa N."/>
        </authorList>
    </citation>
    <scope>NUCLEOTIDE SEQUENCE [LARGE SCALE GENOMIC DNA]</scope>
    <source>
        <strain evidence="2 3">NBRC 15537</strain>
    </source>
</reference>
<evidence type="ECO:0000256" key="1">
    <source>
        <dbReference type="SAM" id="MobiDB-lite"/>
    </source>
</evidence>
<evidence type="ECO:0000313" key="2">
    <source>
        <dbReference type="EMBL" id="GED22321.1"/>
    </source>
</evidence>
<accession>A0A4Y4F5E1</accession>
<name>A0A4Y4F5E1_9GAMM</name>
<gene>
    <name evidence="2" type="ORF">HHA01_12980</name>
</gene>
<evidence type="ECO:0000313" key="3">
    <source>
        <dbReference type="Proteomes" id="UP000319812"/>
    </source>
</evidence>
<organism evidence="2 3">
    <name type="scientific">Halomonas halmophila</name>
    <dbReference type="NCBI Taxonomy" id="252"/>
    <lineage>
        <taxon>Bacteria</taxon>
        <taxon>Pseudomonadati</taxon>
        <taxon>Pseudomonadota</taxon>
        <taxon>Gammaproteobacteria</taxon>
        <taxon>Oceanospirillales</taxon>
        <taxon>Halomonadaceae</taxon>
        <taxon>Halomonas</taxon>
    </lineage>
</organism>
<sequence>MSKESVFTMKLESELREAFMAEAEAAHRPASQVVRELMREFVERQREAREYDDFLRRKVDKARTSMQAGQGRSNEEMEAEASARRADLLRRADESNT</sequence>
<proteinExistence type="predicted"/>
<dbReference type="RefSeq" id="WP_141318933.1">
    <property type="nucleotide sequence ID" value="NZ_BJOC01000018.1"/>
</dbReference>
<dbReference type="AlphaFoldDB" id="A0A4Y4F5E1"/>